<protein>
    <submittedName>
        <fullName evidence="3">Uncharacterized protein isoform X1</fullName>
    </submittedName>
</protein>
<dbReference type="ExpressionAtlas" id="A0A6I8VGW4">
    <property type="expression patterns" value="baseline"/>
</dbReference>
<evidence type="ECO:0000313" key="3">
    <source>
        <dbReference type="RefSeq" id="XP_015041028.2"/>
    </source>
</evidence>
<sequence>MLPLYTLILGLSVLSILPEDVIGRCEMAIMDPAPVILTSFGSRHLLTDAQVPFVRDSYESVQMYCAGGFEVNGGSYNWMKLKDTSEIFTCNLDHFNSKKYPSHAISSVRCRGTTVSLMFESRTSLPDCGDHMTLVVAQDFGEMGSIKSAGICYDIVGLELKYVSYTAYPPKNRLIEKQVQLGQLNVLGLDINVTYTKSLFKTVSPMVIEEYWKKDNQLKQLFGGVIFEYTSLVQDEDIRRQLAGYEEMLSVVWLRSLRTGNWRLWLNALQAAIEPAGSKFDIRLGVSGQLSMPLMRECNASRILSIELDNGHSPLKLPAHIWAHVRDLHPTGKAQDEFVVIGHNSPFFKAEDMNEFCPTMCEQVAWLKNSVFGSLRDYPAYGLVQCCRVQDVAHKLDNFPGVAEGSVSTSTATPAES</sequence>
<accession>A0A6I8VGW4</accession>
<keyword evidence="2" id="KW-1185">Reference proteome</keyword>
<dbReference type="Proteomes" id="UP000001819">
    <property type="component" value="Chromosome X"/>
</dbReference>
<dbReference type="AlphaFoldDB" id="A0A6I8VGW4"/>
<keyword evidence="1" id="KW-0732">Signal</keyword>
<dbReference type="InParanoid" id="A0A6I8VGW4"/>
<reference evidence="3" key="1">
    <citation type="submission" date="2025-08" db="UniProtKB">
        <authorList>
            <consortium name="RefSeq"/>
        </authorList>
    </citation>
    <scope>IDENTIFICATION</scope>
    <source>
        <strain evidence="3">MV-25-SWS-2005</strain>
        <tissue evidence="3">Whole body</tissue>
    </source>
</reference>
<evidence type="ECO:0000256" key="1">
    <source>
        <dbReference type="SAM" id="SignalP"/>
    </source>
</evidence>
<dbReference type="RefSeq" id="XP_015041028.2">
    <property type="nucleotide sequence ID" value="XM_015185542.2"/>
</dbReference>
<gene>
    <name evidence="3" type="primary">LOC4815671</name>
</gene>
<name>A0A6I8VGW4_DROPS</name>
<dbReference type="FunCoup" id="A0A6I8VGW4">
    <property type="interactions" value="1"/>
</dbReference>
<organism evidence="2 3">
    <name type="scientific">Drosophila pseudoobscura pseudoobscura</name>
    <name type="common">Fruit fly</name>
    <dbReference type="NCBI Taxonomy" id="46245"/>
    <lineage>
        <taxon>Eukaryota</taxon>
        <taxon>Metazoa</taxon>
        <taxon>Ecdysozoa</taxon>
        <taxon>Arthropoda</taxon>
        <taxon>Hexapoda</taxon>
        <taxon>Insecta</taxon>
        <taxon>Pterygota</taxon>
        <taxon>Neoptera</taxon>
        <taxon>Endopterygota</taxon>
        <taxon>Diptera</taxon>
        <taxon>Brachycera</taxon>
        <taxon>Muscomorpha</taxon>
        <taxon>Ephydroidea</taxon>
        <taxon>Drosophilidae</taxon>
        <taxon>Drosophila</taxon>
        <taxon>Sophophora</taxon>
    </lineage>
</organism>
<feature type="signal peptide" evidence="1">
    <location>
        <begin position="1"/>
        <end position="23"/>
    </location>
</feature>
<feature type="chain" id="PRO_5026098090" evidence="1">
    <location>
        <begin position="24"/>
        <end position="417"/>
    </location>
</feature>
<evidence type="ECO:0000313" key="2">
    <source>
        <dbReference type="Proteomes" id="UP000001819"/>
    </source>
</evidence>
<proteinExistence type="predicted"/>